<dbReference type="EMBL" id="QZWZ01000050">
    <property type="protein sequence ID" value="RJT28629.1"/>
    <property type="molecule type" value="Genomic_DNA"/>
</dbReference>
<protein>
    <submittedName>
        <fullName evidence="1">DUF768 domain-containing protein</fullName>
    </submittedName>
</protein>
<dbReference type="Proteomes" id="UP000272706">
    <property type="component" value="Unassembled WGS sequence"/>
</dbReference>
<dbReference type="AlphaFoldDB" id="A0A3A5K2K9"/>
<gene>
    <name evidence="1" type="ORF">D3227_33855</name>
</gene>
<organism evidence="1 2">
    <name type="scientific">Mesorhizobium waimense</name>
    <dbReference type="NCBI Taxonomy" id="1300307"/>
    <lineage>
        <taxon>Bacteria</taxon>
        <taxon>Pseudomonadati</taxon>
        <taxon>Pseudomonadota</taxon>
        <taxon>Alphaproteobacteria</taxon>
        <taxon>Hyphomicrobiales</taxon>
        <taxon>Phyllobacteriaceae</taxon>
        <taxon>Mesorhizobium</taxon>
    </lineage>
</organism>
<comment type="caution">
    <text evidence="1">The sequence shown here is derived from an EMBL/GenBank/DDBJ whole genome shotgun (WGS) entry which is preliminary data.</text>
</comment>
<accession>A0A3A5K2K9</accession>
<name>A0A3A5K2K9_9HYPH</name>
<dbReference type="OrthoDB" id="8099823at2"/>
<evidence type="ECO:0000313" key="1">
    <source>
        <dbReference type="EMBL" id="RJT28629.1"/>
    </source>
</evidence>
<reference evidence="1 2" key="1">
    <citation type="submission" date="2018-09" db="EMBL/GenBank/DDBJ databases">
        <title>Mesorhizobium carmichaelinearum sp. nov. isolated from Carmichaelinea spp. root nodules in New Zealand.</title>
        <authorList>
            <person name="De Meyer S.E."/>
        </authorList>
    </citation>
    <scope>NUCLEOTIDE SEQUENCE [LARGE SCALE GENOMIC DNA]</scope>
    <source>
        <strain evidence="1 2">ICMP19557</strain>
    </source>
</reference>
<evidence type="ECO:0000313" key="2">
    <source>
        <dbReference type="Proteomes" id="UP000272706"/>
    </source>
</evidence>
<proteinExistence type="predicted"/>
<sequence length="89" mass="9186">MSTRGVNFLHKWISNNVPETAGADMISVAELAQKLFADAPSLGIGSTEIEEDTGSVYETILDAIVHHDAGATSAEAHEATGDASGSSRG</sequence>
<keyword evidence="2" id="KW-1185">Reference proteome</keyword>
<dbReference type="RefSeq" id="WP_120018492.1">
    <property type="nucleotide sequence ID" value="NZ_QZWZ01000050.1"/>
</dbReference>